<dbReference type="SMART" id="SM00368">
    <property type="entry name" value="LRR_RI"/>
    <property type="match status" value="2"/>
</dbReference>
<comment type="caution">
    <text evidence="2">The sequence shown here is derived from an EMBL/GenBank/DDBJ whole genome shotgun (WGS) entry which is preliminary data.</text>
</comment>
<evidence type="ECO:0000313" key="2">
    <source>
        <dbReference type="EMBL" id="CAF4506060.1"/>
    </source>
</evidence>
<dbReference type="InterPro" id="IPR052201">
    <property type="entry name" value="LRR-containing_regulator"/>
</dbReference>
<protein>
    <submittedName>
        <fullName evidence="2">Uncharacterized protein</fullName>
    </submittedName>
</protein>
<name>A0A820VRT7_9BILA</name>
<gene>
    <name evidence="2" type="ORF">UJA718_LOCUS26668</name>
</gene>
<keyword evidence="1" id="KW-0677">Repeat</keyword>
<evidence type="ECO:0000313" key="3">
    <source>
        <dbReference type="Proteomes" id="UP000663873"/>
    </source>
</evidence>
<dbReference type="InterPro" id="IPR032675">
    <property type="entry name" value="LRR_dom_sf"/>
</dbReference>
<dbReference type="SUPFAM" id="SSF52047">
    <property type="entry name" value="RNI-like"/>
    <property type="match status" value="1"/>
</dbReference>
<evidence type="ECO:0000256" key="1">
    <source>
        <dbReference type="ARBA" id="ARBA00022737"/>
    </source>
</evidence>
<accession>A0A820VRT7</accession>
<feature type="non-terminal residue" evidence="2">
    <location>
        <position position="1"/>
    </location>
</feature>
<dbReference type="EMBL" id="CAJOBP010007035">
    <property type="protein sequence ID" value="CAF4506060.1"/>
    <property type="molecule type" value="Genomic_DNA"/>
</dbReference>
<dbReference type="InterPro" id="IPR001611">
    <property type="entry name" value="Leu-rich_rpt"/>
</dbReference>
<keyword evidence="3" id="KW-1185">Reference proteome</keyword>
<organism evidence="2 3">
    <name type="scientific">Rotaria socialis</name>
    <dbReference type="NCBI Taxonomy" id="392032"/>
    <lineage>
        <taxon>Eukaryota</taxon>
        <taxon>Metazoa</taxon>
        <taxon>Spiralia</taxon>
        <taxon>Gnathifera</taxon>
        <taxon>Rotifera</taxon>
        <taxon>Eurotatoria</taxon>
        <taxon>Bdelloidea</taxon>
        <taxon>Philodinida</taxon>
        <taxon>Philodinidae</taxon>
        <taxon>Rotaria</taxon>
    </lineage>
</organism>
<reference evidence="2" key="1">
    <citation type="submission" date="2021-02" db="EMBL/GenBank/DDBJ databases">
        <authorList>
            <person name="Nowell W R."/>
        </authorList>
    </citation>
    <scope>NUCLEOTIDE SEQUENCE</scope>
</reference>
<dbReference type="AlphaFoldDB" id="A0A820VRT7"/>
<dbReference type="Proteomes" id="UP000663873">
    <property type="component" value="Unassembled WGS sequence"/>
</dbReference>
<dbReference type="Pfam" id="PF13516">
    <property type="entry name" value="LRR_6"/>
    <property type="match status" value="1"/>
</dbReference>
<proteinExistence type="predicted"/>
<sequence>MQALTYLSVDNNQIGDSGAQYLAEGLKVNKKLIQLGLYQNQIEDSGTQYLADALKTNQ</sequence>
<dbReference type="Gene3D" id="3.80.10.10">
    <property type="entry name" value="Ribonuclease Inhibitor"/>
    <property type="match status" value="1"/>
</dbReference>
<dbReference type="PANTHER" id="PTHR24111">
    <property type="entry name" value="LEUCINE-RICH REPEAT-CONTAINING PROTEIN 34"/>
    <property type="match status" value="1"/>
</dbReference>
<dbReference type="PANTHER" id="PTHR24111:SF0">
    <property type="entry name" value="LEUCINE-RICH REPEAT-CONTAINING PROTEIN"/>
    <property type="match status" value="1"/>
</dbReference>